<sequence>MENANELSSSISFASSSIISNGSSSHNTSPELGANLESLSLSRLSGSLEKLLLDDDYDYTDAEIVVEGIPVGVHRCILSARSQFFHELFKKGNDASVSEGKPKYLMSELVPFGKVGYEAFNVFLNYLYTGKLRQSPPDVSTCVDAACAHDACRPAIDYAIELMYASATFQMKELVLLSQRRLLHFVEKAFVEDVIPILVAAFHCQLNQLCTHCIHRVVRSDLDNVCLEKELPAEVFSEIKSIRSKPPEDSEPDVMELDSVHEKRIRRIHKALDSDDVELVKLLLDESNVTLDGAYALHYATAYCDPKIVKEVLGLGLADLNLRNGRGHTVLHVAARRKEPSILVALLTKGASASETTLDGQAAVAICRRLTRPKDYNEKTNRGQESNKDRICIDVLEREMRRNSESGNMSVSSQVIADDLHMKLDYLENRVAFARLLFPAEARLAMEVADAYSTSVYTGLSASKSKGSSGNLREVDLNETPSAQARRMQMRLQALLKTDRKILTSAGPAMLCDRTLFWVVGSDRTLVETGRHYFPHCSEVLDKFLDDDIIDIPDAFFLEKGTPDEQNIKKTRFMELKDDVQKAFYKDMAENNRSVLSSSSSSSSSPKAGVKCKVRRK</sequence>
<dbReference type="EMBL" id="CM047736">
    <property type="protein sequence ID" value="KAJ0052734.1"/>
    <property type="molecule type" value="Genomic_DNA"/>
</dbReference>
<reference evidence="2" key="1">
    <citation type="journal article" date="2023" name="G3 (Bethesda)">
        <title>Genome assembly and association tests identify interacting loci associated with vigor, precocity, and sex in interspecific pistachio rootstocks.</title>
        <authorList>
            <person name="Palmer W."/>
            <person name="Jacygrad E."/>
            <person name="Sagayaradj S."/>
            <person name="Cavanaugh K."/>
            <person name="Han R."/>
            <person name="Bertier L."/>
            <person name="Beede B."/>
            <person name="Kafkas S."/>
            <person name="Golino D."/>
            <person name="Preece J."/>
            <person name="Michelmore R."/>
        </authorList>
    </citation>
    <scope>NUCLEOTIDE SEQUENCE [LARGE SCALE GENOMIC DNA]</scope>
</reference>
<evidence type="ECO:0000313" key="1">
    <source>
        <dbReference type="EMBL" id="KAJ0052734.1"/>
    </source>
</evidence>
<proteinExistence type="predicted"/>
<protein>
    <submittedName>
        <fullName evidence="1">Uncharacterized protein</fullName>
    </submittedName>
</protein>
<comment type="caution">
    <text evidence="1">The sequence shown here is derived from an EMBL/GenBank/DDBJ whole genome shotgun (WGS) entry which is preliminary data.</text>
</comment>
<accession>A0ACC0ZI74</accession>
<organism evidence="1 2">
    <name type="scientific">Pistacia integerrima</name>
    <dbReference type="NCBI Taxonomy" id="434235"/>
    <lineage>
        <taxon>Eukaryota</taxon>
        <taxon>Viridiplantae</taxon>
        <taxon>Streptophyta</taxon>
        <taxon>Embryophyta</taxon>
        <taxon>Tracheophyta</taxon>
        <taxon>Spermatophyta</taxon>
        <taxon>Magnoliopsida</taxon>
        <taxon>eudicotyledons</taxon>
        <taxon>Gunneridae</taxon>
        <taxon>Pentapetalae</taxon>
        <taxon>rosids</taxon>
        <taxon>malvids</taxon>
        <taxon>Sapindales</taxon>
        <taxon>Anacardiaceae</taxon>
        <taxon>Pistacia</taxon>
    </lineage>
</organism>
<name>A0ACC0ZI74_9ROSI</name>
<gene>
    <name evidence="1" type="ORF">Pint_01375</name>
</gene>
<evidence type="ECO:0000313" key="2">
    <source>
        <dbReference type="Proteomes" id="UP001163603"/>
    </source>
</evidence>
<dbReference type="Proteomes" id="UP001163603">
    <property type="component" value="Chromosome 1"/>
</dbReference>
<keyword evidence="2" id="KW-1185">Reference proteome</keyword>